<dbReference type="Gramene" id="GBG79728">
    <property type="protein sequence ID" value="GBG79728"/>
    <property type="gene ID" value="CBR_g29992"/>
</dbReference>
<sequence length="283" mass="31927">MRSSWSIELLHNEGYTHVITLDSAITDSPLLQNIINAGLNHIPCMALDVDEAITEFGNFLDELFARVMKLHDLTDSTKSFLRRIIMKKGKEKMEKYQATHRHVAVEPFEHLVVKRELAFLTSRFLIYPTDKAPIMSAFVCKNFIHKLAFQRLYGPEFASILAPPAAVLSRIRGELSALSELPAATAALPYLMEYIDDLGTVNNAVMKTFLSKREGRQAVDPCWIYPDEFIEIKENTKVDGDGLGRVANFLSMTIMVTSPLNGSYSTTRHDRRIGLGFAPCRFI</sequence>
<dbReference type="Proteomes" id="UP000265515">
    <property type="component" value="Unassembled WGS sequence"/>
</dbReference>
<reference evidence="1 2" key="1">
    <citation type="journal article" date="2018" name="Cell">
        <title>The Chara Genome: Secondary Complexity and Implications for Plant Terrestrialization.</title>
        <authorList>
            <person name="Nishiyama T."/>
            <person name="Sakayama H."/>
            <person name="Vries J.D."/>
            <person name="Buschmann H."/>
            <person name="Saint-Marcoux D."/>
            <person name="Ullrich K.K."/>
            <person name="Haas F.B."/>
            <person name="Vanderstraeten L."/>
            <person name="Becker D."/>
            <person name="Lang D."/>
            <person name="Vosolsobe S."/>
            <person name="Rombauts S."/>
            <person name="Wilhelmsson P.K.I."/>
            <person name="Janitza P."/>
            <person name="Kern R."/>
            <person name="Heyl A."/>
            <person name="Rumpler F."/>
            <person name="Villalobos L.I.A.C."/>
            <person name="Clay J.M."/>
            <person name="Skokan R."/>
            <person name="Toyoda A."/>
            <person name="Suzuki Y."/>
            <person name="Kagoshima H."/>
            <person name="Schijlen E."/>
            <person name="Tajeshwar N."/>
            <person name="Catarino B."/>
            <person name="Hetherington A.J."/>
            <person name="Saltykova A."/>
            <person name="Bonnot C."/>
            <person name="Breuninger H."/>
            <person name="Symeonidi A."/>
            <person name="Radhakrishnan G.V."/>
            <person name="Van Nieuwerburgh F."/>
            <person name="Deforce D."/>
            <person name="Chang C."/>
            <person name="Karol K.G."/>
            <person name="Hedrich R."/>
            <person name="Ulvskov P."/>
            <person name="Glockner G."/>
            <person name="Delwiche C.F."/>
            <person name="Petrasek J."/>
            <person name="Van de Peer Y."/>
            <person name="Friml J."/>
            <person name="Beilby M."/>
            <person name="Dolan L."/>
            <person name="Kohara Y."/>
            <person name="Sugano S."/>
            <person name="Fujiyama A."/>
            <person name="Delaux P.-M."/>
            <person name="Quint M."/>
            <person name="TheiBen G."/>
            <person name="Hagemann M."/>
            <person name="Harholt J."/>
            <person name="Dunand C."/>
            <person name="Zachgo S."/>
            <person name="Langdale J."/>
            <person name="Maumus F."/>
            <person name="Straeten D.V.D."/>
            <person name="Gould S.B."/>
            <person name="Rensing S.A."/>
        </authorList>
    </citation>
    <scope>NUCLEOTIDE SEQUENCE [LARGE SCALE GENOMIC DNA]</scope>
    <source>
        <strain evidence="1 2">S276</strain>
    </source>
</reference>
<organism evidence="1 2">
    <name type="scientific">Chara braunii</name>
    <name type="common">Braun's stonewort</name>
    <dbReference type="NCBI Taxonomy" id="69332"/>
    <lineage>
        <taxon>Eukaryota</taxon>
        <taxon>Viridiplantae</taxon>
        <taxon>Streptophyta</taxon>
        <taxon>Charophyceae</taxon>
        <taxon>Charales</taxon>
        <taxon>Characeae</taxon>
        <taxon>Chara</taxon>
    </lineage>
</organism>
<evidence type="ECO:0000313" key="2">
    <source>
        <dbReference type="Proteomes" id="UP000265515"/>
    </source>
</evidence>
<keyword evidence="2" id="KW-1185">Reference proteome</keyword>
<dbReference type="EMBL" id="BFEA01000326">
    <property type="protein sequence ID" value="GBG79728.1"/>
    <property type="molecule type" value="Genomic_DNA"/>
</dbReference>
<proteinExistence type="predicted"/>
<evidence type="ECO:0000313" key="1">
    <source>
        <dbReference type="EMBL" id="GBG79728.1"/>
    </source>
</evidence>
<gene>
    <name evidence="1" type="ORF">CBR_g29992</name>
</gene>
<accession>A0A388LBP6</accession>
<name>A0A388LBP6_CHABU</name>
<dbReference type="AlphaFoldDB" id="A0A388LBP6"/>
<comment type="caution">
    <text evidence="1">The sequence shown here is derived from an EMBL/GenBank/DDBJ whole genome shotgun (WGS) entry which is preliminary data.</text>
</comment>
<protein>
    <submittedName>
        <fullName evidence="1">Uncharacterized protein</fullName>
    </submittedName>
</protein>